<dbReference type="InParanoid" id="D0NDF6"/>
<gene>
    <name evidence="1" type="ORF">PITG_08891</name>
</gene>
<dbReference type="HOGENOM" id="CLU_2579048_0_0_1"/>
<dbReference type="AlphaFoldDB" id="D0NDF6"/>
<dbReference type="KEGG" id="pif:PITG_08891"/>
<dbReference type="Proteomes" id="UP000006643">
    <property type="component" value="Unassembled WGS sequence"/>
</dbReference>
<accession>D0NDF6</accession>
<evidence type="ECO:0000313" key="1">
    <source>
        <dbReference type="EMBL" id="EEY56113.1"/>
    </source>
</evidence>
<dbReference type="GeneID" id="9462158"/>
<organism evidence="1 2">
    <name type="scientific">Phytophthora infestans (strain T30-4)</name>
    <name type="common">Potato late blight agent</name>
    <dbReference type="NCBI Taxonomy" id="403677"/>
    <lineage>
        <taxon>Eukaryota</taxon>
        <taxon>Sar</taxon>
        <taxon>Stramenopiles</taxon>
        <taxon>Oomycota</taxon>
        <taxon>Peronosporomycetes</taxon>
        <taxon>Peronosporales</taxon>
        <taxon>Peronosporaceae</taxon>
        <taxon>Phytophthora</taxon>
    </lineage>
</organism>
<sequence>MDCNRSNASAAVADSLSVGRKDSETVVREMGICKMAVPGNFRPVPGSFACEYGDCRQSSSYSSNTTPNENVLAIRYICRQS</sequence>
<dbReference type="VEuPathDB" id="FungiDB:PITG_08891"/>
<proteinExistence type="predicted"/>
<protein>
    <submittedName>
        <fullName evidence="1">Uncharacterized protein</fullName>
    </submittedName>
</protein>
<evidence type="ECO:0000313" key="2">
    <source>
        <dbReference type="Proteomes" id="UP000006643"/>
    </source>
</evidence>
<reference evidence="2" key="1">
    <citation type="journal article" date="2009" name="Nature">
        <title>Genome sequence and analysis of the Irish potato famine pathogen Phytophthora infestans.</title>
        <authorList>
            <consortium name="The Broad Institute Genome Sequencing Platform"/>
            <person name="Haas B.J."/>
            <person name="Kamoun S."/>
            <person name="Zody M.C."/>
            <person name="Jiang R.H."/>
            <person name="Handsaker R.E."/>
            <person name="Cano L.M."/>
            <person name="Grabherr M."/>
            <person name="Kodira C.D."/>
            <person name="Raffaele S."/>
            <person name="Torto-Alalibo T."/>
            <person name="Bozkurt T.O."/>
            <person name="Ah-Fong A.M."/>
            <person name="Alvarado L."/>
            <person name="Anderson V.L."/>
            <person name="Armstrong M.R."/>
            <person name="Avrova A."/>
            <person name="Baxter L."/>
            <person name="Beynon J."/>
            <person name="Boevink P.C."/>
            <person name="Bollmann S.R."/>
            <person name="Bos J.I."/>
            <person name="Bulone V."/>
            <person name="Cai G."/>
            <person name="Cakir C."/>
            <person name="Carrington J.C."/>
            <person name="Chawner M."/>
            <person name="Conti L."/>
            <person name="Costanzo S."/>
            <person name="Ewan R."/>
            <person name="Fahlgren N."/>
            <person name="Fischbach M.A."/>
            <person name="Fugelstad J."/>
            <person name="Gilroy E.M."/>
            <person name="Gnerre S."/>
            <person name="Green P.J."/>
            <person name="Grenville-Briggs L.J."/>
            <person name="Griffith J."/>
            <person name="Grunwald N.J."/>
            <person name="Horn K."/>
            <person name="Horner N.R."/>
            <person name="Hu C.H."/>
            <person name="Huitema E."/>
            <person name="Jeong D.H."/>
            <person name="Jones A.M."/>
            <person name="Jones J.D."/>
            <person name="Jones R.W."/>
            <person name="Karlsson E.K."/>
            <person name="Kunjeti S.G."/>
            <person name="Lamour K."/>
            <person name="Liu Z."/>
            <person name="Ma L."/>
            <person name="Maclean D."/>
            <person name="Chibucos M.C."/>
            <person name="McDonald H."/>
            <person name="McWalters J."/>
            <person name="Meijer H.J."/>
            <person name="Morgan W."/>
            <person name="Morris P.F."/>
            <person name="Munro C.A."/>
            <person name="O'Neill K."/>
            <person name="Ospina-Giraldo M."/>
            <person name="Pinzon A."/>
            <person name="Pritchard L."/>
            <person name="Ramsahoye B."/>
            <person name="Ren Q."/>
            <person name="Restrepo S."/>
            <person name="Roy S."/>
            <person name="Sadanandom A."/>
            <person name="Savidor A."/>
            <person name="Schornack S."/>
            <person name="Schwartz D.C."/>
            <person name="Schumann U.D."/>
            <person name="Schwessinger B."/>
            <person name="Seyer L."/>
            <person name="Sharpe T."/>
            <person name="Silvar C."/>
            <person name="Song J."/>
            <person name="Studholme D.J."/>
            <person name="Sykes S."/>
            <person name="Thines M."/>
            <person name="van de Vondervoort P.J."/>
            <person name="Phuntumart V."/>
            <person name="Wawra S."/>
            <person name="Weide R."/>
            <person name="Win J."/>
            <person name="Young C."/>
            <person name="Zhou S."/>
            <person name="Fry W."/>
            <person name="Meyers B.C."/>
            <person name="van West P."/>
            <person name="Ristaino J."/>
            <person name="Govers F."/>
            <person name="Birch P.R."/>
            <person name="Whisson S.C."/>
            <person name="Judelson H.S."/>
            <person name="Nusbaum C."/>
        </authorList>
    </citation>
    <scope>NUCLEOTIDE SEQUENCE [LARGE SCALE GENOMIC DNA]</scope>
    <source>
        <strain evidence="2">T30-4</strain>
    </source>
</reference>
<dbReference type="EMBL" id="DS028133">
    <property type="protein sequence ID" value="EEY56113.1"/>
    <property type="molecule type" value="Genomic_DNA"/>
</dbReference>
<dbReference type="RefSeq" id="XP_002902943.1">
    <property type="nucleotide sequence ID" value="XM_002902897.1"/>
</dbReference>
<name>D0NDF6_PHYIT</name>
<keyword evidence="2" id="KW-1185">Reference proteome</keyword>